<name>A0ABQ6MU98_9STRA</name>
<feature type="compositionally biased region" description="Pro residues" evidence="1">
    <location>
        <begin position="1"/>
        <end position="16"/>
    </location>
</feature>
<feature type="region of interest" description="Disordered" evidence="1">
    <location>
        <begin position="1"/>
        <end position="48"/>
    </location>
</feature>
<sequence length="636" mass="66961">MTRPPWSPLSPLPPFQSPSLPSSSISPPASGRCTPPSPDCSLRPGTSDSASRWAEITETVFTDLVSSEITAESLAELLESQGKPSDLEACTDLTLQDVDTATTTLDHLGSLLPSLRSLRLRSSSLLSFRDLGTRLSNLTILWLSRCGVEDLAGAFGLPALQELYLPFNRVKHLDDLAMHESLSVLDLEANSVADPGELQHLASCPALTSLTLSGCPVAEAMGGGGAYREKVLAMMASLEVLDDVDVGGDASFLATPGKAGTYTSTSTSTYTSTYTSDMGGLFFEGSAVVAELSKEERNVYEASRLPLTPVAAPAAARRPATARPYRSASRAAADTLGEEAVAPPSHDYQTRLFSLLSLSQYSSPPPTSAGSDLTHGSGVVLAGAAASSLRQFGAGDGSPSRAGSLAAVSRLSQARARPARAEVDYEVAGDRGEFEKAIEELKSWRMARAKGGWCPDGGGAGGSVLKIKEKTKEEGTGTPKMAELGMGRGARPGTAPGKFAADAWAPRIAPAPAPVQQAAPPPDVDREGLETPSSKSDAEGLTPRNIFGPEPGTGDWSKMNDGEIVALLRKKPKLVAFLRTRSSFRRFFRGMGRGRLEGLLREAYSGLGEEECENKVRKRLRLLEGSEEGVVPGGVS</sequence>
<dbReference type="PANTHER" id="PTHR22708:SF0">
    <property type="entry name" value="LEUCINE-RICH REPEAT-CONTAINING PROTEIN 56"/>
    <property type="match status" value="1"/>
</dbReference>
<evidence type="ECO:0000313" key="3">
    <source>
        <dbReference type="Proteomes" id="UP001165060"/>
    </source>
</evidence>
<organism evidence="2 3">
    <name type="scientific">Tetraparma gracilis</name>
    <dbReference type="NCBI Taxonomy" id="2962635"/>
    <lineage>
        <taxon>Eukaryota</taxon>
        <taxon>Sar</taxon>
        <taxon>Stramenopiles</taxon>
        <taxon>Ochrophyta</taxon>
        <taxon>Bolidophyceae</taxon>
        <taxon>Parmales</taxon>
        <taxon>Triparmaceae</taxon>
        <taxon>Tetraparma</taxon>
    </lineage>
</organism>
<accession>A0ABQ6MU98</accession>
<dbReference type="InterPro" id="IPR040091">
    <property type="entry name" value="LRRC56"/>
</dbReference>
<dbReference type="InterPro" id="IPR032675">
    <property type="entry name" value="LRR_dom_sf"/>
</dbReference>
<dbReference type="Proteomes" id="UP001165060">
    <property type="component" value="Unassembled WGS sequence"/>
</dbReference>
<evidence type="ECO:0000313" key="2">
    <source>
        <dbReference type="EMBL" id="GMI32530.1"/>
    </source>
</evidence>
<dbReference type="Gene3D" id="3.80.10.10">
    <property type="entry name" value="Ribonuclease Inhibitor"/>
    <property type="match status" value="1"/>
</dbReference>
<reference evidence="2 3" key="1">
    <citation type="journal article" date="2023" name="Commun. Biol.">
        <title>Genome analysis of Parmales, the sister group of diatoms, reveals the evolutionary specialization of diatoms from phago-mixotrophs to photoautotrophs.</title>
        <authorList>
            <person name="Ban H."/>
            <person name="Sato S."/>
            <person name="Yoshikawa S."/>
            <person name="Yamada K."/>
            <person name="Nakamura Y."/>
            <person name="Ichinomiya M."/>
            <person name="Sato N."/>
            <person name="Blanc-Mathieu R."/>
            <person name="Endo H."/>
            <person name="Kuwata A."/>
            <person name="Ogata H."/>
        </authorList>
    </citation>
    <scope>NUCLEOTIDE SEQUENCE [LARGE SCALE GENOMIC DNA]</scope>
</reference>
<feature type="region of interest" description="Disordered" evidence="1">
    <location>
        <begin position="512"/>
        <end position="555"/>
    </location>
</feature>
<feature type="region of interest" description="Disordered" evidence="1">
    <location>
        <begin position="471"/>
        <end position="498"/>
    </location>
</feature>
<feature type="compositionally biased region" description="Low complexity" evidence="1">
    <location>
        <begin position="17"/>
        <end position="30"/>
    </location>
</feature>
<comment type="caution">
    <text evidence="2">The sequence shown here is derived from an EMBL/GenBank/DDBJ whole genome shotgun (WGS) entry which is preliminary data.</text>
</comment>
<dbReference type="SUPFAM" id="SSF52058">
    <property type="entry name" value="L domain-like"/>
    <property type="match status" value="1"/>
</dbReference>
<protein>
    <submittedName>
        <fullName evidence="2">Uncharacterized protein</fullName>
    </submittedName>
</protein>
<proteinExistence type="predicted"/>
<evidence type="ECO:0000256" key="1">
    <source>
        <dbReference type="SAM" id="MobiDB-lite"/>
    </source>
</evidence>
<keyword evidence="3" id="KW-1185">Reference proteome</keyword>
<dbReference type="EMBL" id="BRYB01000549">
    <property type="protein sequence ID" value="GMI32530.1"/>
    <property type="molecule type" value="Genomic_DNA"/>
</dbReference>
<gene>
    <name evidence="2" type="ORF">TeGR_g5986</name>
</gene>
<dbReference type="PANTHER" id="PTHR22708">
    <property type="entry name" value="LEUCINE-RICH REPEAT-CONTAINING PROTEIN 56"/>
    <property type="match status" value="1"/>
</dbReference>